<dbReference type="SUPFAM" id="SSF101498">
    <property type="entry name" value="Anti-sigma factor FlgM"/>
    <property type="match status" value="1"/>
</dbReference>
<sequence length="78" mass="8394">MNPTPIDPRQKPTSITAMPGKSIKVHSTPSTSITLPSDQHEQTHIQKLDQIKAQIAQGAYLTSAEGLAKKIVEGGFLD</sequence>
<organism evidence="2 3">
    <name type="scientific">Sulfoacidibacillus ferrooxidans</name>
    <dbReference type="NCBI Taxonomy" id="2005001"/>
    <lineage>
        <taxon>Bacteria</taxon>
        <taxon>Bacillati</taxon>
        <taxon>Bacillota</taxon>
        <taxon>Bacilli</taxon>
        <taxon>Bacillales</taxon>
        <taxon>Alicyclobacillaceae</taxon>
        <taxon>Sulfoacidibacillus</taxon>
    </lineage>
</organism>
<dbReference type="AlphaFoldDB" id="A0A9X1VA17"/>
<feature type="compositionally biased region" description="Polar residues" evidence="1">
    <location>
        <begin position="25"/>
        <end position="37"/>
    </location>
</feature>
<gene>
    <name evidence="2" type="ORF">MM817_01762</name>
</gene>
<comment type="caution">
    <text evidence="2">The sequence shown here is derived from an EMBL/GenBank/DDBJ whole genome shotgun (WGS) entry which is preliminary data.</text>
</comment>
<keyword evidence="3" id="KW-1185">Reference proteome</keyword>
<dbReference type="Proteomes" id="UP001139263">
    <property type="component" value="Unassembled WGS sequence"/>
</dbReference>
<name>A0A9X1VA17_9BACL</name>
<protein>
    <recommendedName>
        <fullName evidence="4">Anti-sigma-28 factor FlgM C-terminal domain-containing protein</fullName>
    </recommendedName>
</protein>
<feature type="region of interest" description="Disordered" evidence="1">
    <location>
        <begin position="1"/>
        <end position="37"/>
    </location>
</feature>
<proteinExistence type="predicted"/>
<evidence type="ECO:0000313" key="3">
    <source>
        <dbReference type="Proteomes" id="UP001139263"/>
    </source>
</evidence>
<reference evidence="2" key="1">
    <citation type="submission" date="2022-03" db="EMBL/GenBank/DDBJ databases">
        <title>Draft Genome Sequence of Firmicute Strain S0AB, a Heterotrophic Iron/Sulfur-Oxidizing Extreme Acidophile.</title>
        <authorList>
            <person name="Vergara E."/>
            <person name="Pakostova E."/>
            <person name="Johnson D.B."/>
            <person name="Holmes D.S."/>
        </authorList>
    </citation>
    <scope>NUCLEOTIDE SEQUENCE</scope>
    <source>
        <strain evidence="2">S0AB</strain>
    </source>
</reference>
<dbReference type="EMBL" id="JALBUF010000004">
    <property type="protein sequence ID" value="MCI0183485.1"/>
    <property type="molecule type" value="Genomic_DNA"/>
</dbReference>
<dbReference type="InterPro" id="IPR035890">
    <property type="entry name" value="Anti-sigma-28_factor_FlgM_sf"/>
</dbReference>
<dbReference type="RefSeq" id="WP_241713846.1">
    <property type="nucleotide sequence ID" value="NZ_JALBUF010000004.1"/>
</dbReference>
<evidence type="ECO:0000256" key="1">
    <source>
        <dbReference type="SAM" id="MobiDB-lite"/>
    </source>
</evidence>
<evidence type="ECO:0008006" key="4">
    <source>
        <dbReference type="Google" id="ProtNLM"/>
    </source>
</evidence>
<accession>A0A9X1VA17</accession>
<evidence type="ECO:0000313" key="2">
    <source>
        <dbReference type="EMBL" id="MCI0183485.1"/>
    </source>
</evidence>